<feature type="region of interest" description="Disordered" evidence="1">
    <location>
        <begin position="292"/>
        <end position="336"/>
    </location>
</feature>
<feature type="transmembrane region" description="Helical" evidence="2">
    <location>
        <begin position="30"/>
        <end position="50"/>
    </location>
</feature>
<feature type="transmembrane region" description="Helical" evidence="2">
    <location>
        <begin position="89"/>
        <end position="111"/>
    </location>
</feature>
<feature type="transmembrane region" description="Helical" evidence="2">
    <location>
        <begin position="123"/>
        <end position="146"/>
    </location>
</feature>
<evidence type="ECO:0000256" key="1">
    <source>
        <dbReference type="SAM" id="MobiDB-lite"/>
    </source>
</evidence>
<evidence type="ECO:0000313" key="3">
    <source>
        <dbReference type="EMBL" id="KAL2915992.1"/>
    </source>
</evidence>
<reference evidence="3 4" key="1">
    <citation type="submission" date="2023-09" db="EMBL/GenBank/DDBJ databases">
        <title>Pangenome analysis of Batrachochytrium dendrobatidis and related Chytrids.</title>
        <authorList>
            <person name="Yacoub M.N."/>
            <person name="Stajich J.E."/>
            <person name="James T.Y."/>
        </authorList>
    </citation>
    <scope>NUCLEOTIDE SEQUENCE [LARGE SCALE GENOMIC DNA]</scope>
    <source>
        <strain evidence="3 4">JEL0888</strain>
    </source>
</reference>
<keyword evidence="2" id="KW-1133">Transmembrane helix</keyword>
<dbReference type="Proteomes" id="UP001527925">
    <property type="component" value="Unassembled WGS sequence"/>
</dbReference>
<name>A0ABR4N910_9FUNG</name>
<feature type="transmembrane region" description="Helical" evidence="2">
    <location>
        <begin position="166"/>
        <end position="190"/>
    </location>
</feature>
<proteinExistence type="predicted"/>
<evidence type="ECO:0000313" key="4">
    <source>
        <dbReference type="Proteomes" id="UP001527925"/>
    </source>
</evidence>
<feature type="compositionally biased region" description="Low complexity" evidence="1">
    <location>
        <begin position="196"/>
        <end position="208"/>
    </location>
</feature>
<keyword evidence="4" id="KW-1185">Reference proteome</keyword>
<comment type="caution">
    <text evidence="3">The sequence shown here is derived from an EMBL/GenBank/DDBJ whole genome shotgun (WGS) entry which is preliminary data.</text>
</comment>
<organism evidence="3 4">
    <name type="scientific">Polyrhizophydium stewartii</name>
    <dbReference type="NCBI Taxonomy" id="2732419"/>
    <lineage>
        <taxon>Eukaryota</taxon>
        <taxon>Fungi</taxon>
        <taxon>Fungi incertae sedis</taxon>
        <taxon>Chytridiomycota</taxon>
        <taxon>Chytridiomycota incertae sedis</taxon>
        <taxon>Chytridiomycetes</taxon>
        <taxon>Rhizophydiales</taxon>
        <taxon>Rhizophydiales incertae sedis</taxon>
        <taxon>Polyrhizophydium</taxon>
    </lineage>
</organism>
<feature type="region of interest" description="Disordered" evidence="1">
    <location>
        <begin position="194"/>
        <end position="215"/>
    </location>
</feature>
<keyword evidence="2" id="KW-0472">Membrane</keyword>
<evidence type="ECO:0008006" key="5">
    <source>
        <dbReference type="Google" id="ProtNLM"/>
    </source>
</evidence>
<feature type="compositionally biased region" description="Basic and acidic residues" evidence="1">
    <location>
        <begin position="327"/>
        <end position="336"/>
    </location>
</feature>
<sequence length="336" mass="34485">MSNSTNATGPLPDMGPMLTALDVFLQVRQFGAGLAFAVATLSPVCILLSSKHFYTGAVVGRLPFVAGVAWFVAAALNNAAAAYTSFGSGYYAASVAAWVFDCAARSMLVWFSSMRLRDVWASAGWAIWICAAILQVLQIVAMGLIIAASVPGGVGLDGSQRLTRGFLALDGIAAVLDVALLVRVAVVAFGRGTAGSASMRRPSTSSSRAGSNSMHGRASEVSAARRLPSGAVSAIQLAKALLCIASVAGLHLAASGLAGSEADEYWVFYSVLFAFRILLADLSSNAVREVLGEEGGRSTSGEAKTATRTAGSGGGTASRGVPLRSGQLEDRPSEAE</sequence>
<accession>A0ABR4N910</accession>
<protein>
    <recommendedName>
        <fullName evidence="5">Transmembrane protein</fullName>
    </recommendedName>
</protein>
<evidence type="ECO:0000256" key="2">
    <source>
        <dbReference type="SAM" id="Phobius"/>
    </source>
</evidence>
<keyword evidence="2" id="KW-0812">Transmembrane</keyword>
<feature type="transmembrane region" description="Helical" evidence="2">
    <location>
        <begin position="62"/>
        <end position="83"/>
    </location>
</feature>
<dbReference type="EMBL" id="JADGIZ020000019">
    <property type="protein sequence ID" value="KAL2915992.1"/>
    <property type="molecule type" value="Genomic_DNA"/>
</dbReference>
<gene>
    <name evidence="3" type="ORF">HK105_204416</name>
</gene>